<dbReference type="InterPro" id="IPR022039">
    <property type="entry name" value="MKT1_C"/>
</dbReference>
<evidence type="ECO:0000259" key="5">
    <source>
        <dbReference type="Pfam" id="PF12247"/>
    </source>
</evidence>
<dbReference type="OrthoDB" id="17262at2759"/>
<dbReference type="Proteomes" id="UP000016923">
    <property type="component" value="Unassembled WGS sequence"/>
</dbReference>
<dbReference type="Pfam" id="PF00752">
    <property type="entry name" value="XPG_N"/>
    <property type="match status" value="1"/>
</dbReference>
<dbReference type="GO" id="GO:0003730">
    <property type="term" value="F:mRNA 3'-UTR binding"/>
    <property type="evidence" value="ECO:0007669"/>
    <property type="project" value="TreeGrafter"/>
</dbReference>
<dbReference type="STRING" id="1262450.S3CXZ3"/>
<dbReference type="GO" id="GO:0006417">
    <property type="term" value="P:regulation of translation"/>
    <property type="evidence" value="ECO:0007669"/>
    <property type="project" value="UniProtKB-KW"/>
</dbReference>
<evidence type="ECO:0000313" key="7">
    <source>
        <dbReference type="Proteomes" id="UP000016923"/>
    </source>
</evidence>
<dbReference type="VEuPathDB" id="FungiDB:F503_08261"/>
<dbReference type="InterPro" id="IPR022040">
    <property type="entry name" value="MKT1_N"/>
</dbReference>
<dbReference type="PRINTS" id="PR00853">
    <property type="entry name" value="XPGRADSUPER"/>
</dbReference>
<comment type="similarity">
    <text evidence="2">Belongs to the XPG/RAD2 endonuclease family.</text>
</comment>
<dbReference type="GO" id="GO:0004518">
    <property type="term" value="F:nuclease activity"/>
    <property type="evidence" value="ECO:0007669"/>
    <property type="project" value="InterPro"/>
</dbReference>
<dbReference type="Gene3D" id="3.40.50.1010">
    <property type="entry name" value="5'-nuclease"/>
    <property type="match status" value="1"/>
</dbReference>
<dbReference type="Pfam" id="PF12247">
    <property type="entry name" value="MKT1_N"/>
    <property type="match status" value="1"/>
</dbReference>
<reference evidence="6 7" key="1">
    <citation type="journal article" date="2013" name="BMC Genomics">
        <title>The genome and transcriptome of the pine saprophyte Ophiostoma piceae, and a comparison with the bark beetle-associated pine pathogen Grosmannia clavigera.</title>
        <authorList>
            <person name="Haridas S."/>
            <person name="Wang Y."/>
            <person name="Lim L."/>
            <person name="Massoumi Alamouti S."/>
            <person name="Jackman S."/>
            <person name="Docking R."/>
            <person name="Robertson G."/>
            <person name="Birol I."/>
            <person name="Bohlmann J."/>
            <person name="Breuil C."/>
        </authorList>
    </citation>
    <scope>NUCLEOTIDE SEQUENCE [LARGE SCALE GENOMIC DNA]</scope>
    <source>
        <strain evidence="6 7">UAMH 11346</strain>
    </source>
</reference>
<name>S3CXZ3_OPHP1</name>
<dbReference type="eggNOG" id="ENOG502QVHA">
    <property type="taxonomic scope" value="Eukaryota"/>
</dbReference>
<evidence type="ECO:0000259" key="3">
    <source>
        <dbReference type="Pfam" id="PF00752"/>
    </source>
</evidence>
<dbReference type="PANTHER" id="PTHR11081">
    <property type="entry name" value="FLAP ENDONUCLEASE FAMILY MEMBER"/>
    <property type="match status" value="1"/>
</dbReference>
<dbReference type="InterPro" id="IPR006084">
    <property type="entry name" value="XPG/Rad2"/>
</dbReference>
<dbReference type="CDD" id="cd09902">
    <property type="entry name" value="H3TH_MKT1"/>
    <property type="match status" value="1"/>
</dbReference>
<dbReference type="CDD" id="cd09858">
    <property type="entry name" value="PIN_MKT1"/>
    <property type="match status" value="1"/>
</dbReference>
<dbReference type="HOGENOM" id="CLU_378548_0_0_1"/>
<feature type="domain" description="XPG N-terminal" evidence="3">
    <location>
        <begin position="16"/>
        <end position="88"/>
    </location>
</feature>
<evidence type="ECO:0000259" key="4">
    <source>
        <dbReference type="Pfam" id="PF12246"/>
    </source>
</evidence>
<dbReference type="InterPro" id="IPR006085">
    <property type="entry name" value="XPG_DNA_repair_N"/>
</dbReference>
<proteinExistence type="inferred from homology"/>
<sequence>MPGSVSVEDPFIGQQVMTHDVNTIEDCAIAVDATYFIQQMLDHSPSHEPLLCALAGLTGIHMHMENELNQWKAHKVVPFFVFDGQPIVGQEAVTIASGLHDIRRTSEAWDLYFKGRANEAVAAFGVTGLGKSTFPPQTLYPLLQRLLRKRKLHYIVAPCNASAQIASFDMVGSDQCAGIMGSLELLLYPIHDCVITAMDWTAKRVHAVSKRQLVKHLSVSETMFIDASLMAGTSFLPIFPPLRDATVNPRQPSVADASNLLRTGNKNVATVCSNFADIVKVQEPQWLDKFYKARLAVDHFIYIAESGELKVNDVDKLTKDNYEYLGLRLPPELYYFLDKGLIGPRVLNWLTHKQVNVLPTVDGYISNEYRNLVTKQLVPHYEDALGLIAPRLNRAFHHQEMTQNVWFDSAFSQSIKYSLDSTGAMRIKKWNLSGEVFDKHFPKPESGKLAFELAALSDKEFVSSVLKTKNTVSLESADSIVSLTWWRLLTIREYIDEKTLKPTKWGVALAKTLTALEPIVKKYPEFTTLNAAAYLAFELLRLDLLNSKNQHAELQGFPANGSDEAKNAAVLISRVATLLQLRQDTSGYTGPLSKNLLAFHTLITTTGDATRALIDALLASAFLSNQANRDRSDYWEIGHRLPFTEYPDAALGIAIKTFLDESFQDDTEEAKEERKNSFPPKFVPHATHLFEDFDAAFGLFEALSVGVESLDDSLLKAEDKADWAKAKNYLAQRK</sequence>
<evidence type="ECO:0000256" key="1">
    <source>
        <dbReference type="ARBA" id="ARBA00022845"/>
    </source>
</evidence>
<dbReference type="InterPro" id="IPR029060">
    <property type="entry name" value="PIN-like_dom_sf"/>
</dbReference>
<keyword evidence="7" id="KW-1185">Reference proteome</keyword>
<dbReference type="EMBL" id="KE148155">
    <property type="protein sequence ID" value="EPE05730.1"/>
    <property type="molecule type" value="Genomic_DNA"/>
</dbReference>
<dbReference type="Pfam" id="PF12246">
    <property type="entry name" value="MKT1_C"/>
    <property type="match status" value="1"/>
</dbReference>
<dbReference type="InterPro" id="IPR037314">
    <property type="entry name" value="MKT1_H3TH"/>
</dbReference>
<dbReference type="OMA" id="RFYQTKV"/>
<evidence type="ECO:0000256" key="2">
    <source>
        <dbReference type="ARBA" id="ARBA00024023"/>
    </source>
</evidence>
<protein>
    <submittedName>
        <fullName evidence="6">Xpg domain-containing protein</fullName>
    </submittedName>
</protein>
<gene>
    <name evidence="6" type="ORF">F503_08261</name>
</gene>
<dbReference type="PANTHER" id="PTHR11081:SF32">
    <property type="entry name" value="POST-TRANSCRIPTIONAL REGULATOR MKT1"/>
    <property type="match status" value="1"/>
</dbReference>
<organism evidence="6 7">
    <name type="scientific">Ophiostoma piceae (strain UAMH 11346)</name>
    <name type="common">Sap stain fungus</name>
    <dbReference type="NCBI Taxonomy" id="1262450"/>
    <lineage>
        <taxon>Eukaryota</taxon>
        <taxon>Fungi</taxon>
        <taxon>Dikarya</taxon>
        <taxon>Ascomycota</taxon>
        <taxon>Pezizomycotina</taxon>
        <taxon>Sordariomycetes</taxon>
        <taxon>Sordariomycetidae</taxon>
        <taxon>Ophiostomatales</taxon>
        <taxon>Ophiostomataceae</taxon>
        <taxon>Ophiostoma</taxon>
    </lineage>
</organism>
<dbReference type="AlphaFoldDB" id="S3CXZ3"/>
<dbReference type="SUPFAM" id="SSF88723">
    <property type="entry name" value="PIN domain-like"/>
    <property type="match status" value="1"/>
</dbReference>
<feature type="domain" description="Post-transcriptional regulator MKT1 C-terminal" evidence="4">
    <location>
        <begin position="487"/>
        <end position="732"/>
    </location>
</feature>
<keyword evidence="1" id="KW-0810">Translation regulation</keyword>
<evidence type="ECO:0000313" key="6">
    <source>
        <dbReference type="EMBL" id="EPE05730.1"/>
    </source>
</evidence>
<accession>S3CXZ3</accession>
<feature type="domain" description="Post-transcriptional regulator MKT1 N-terminal" evidence="5">
    <location>
        <begin position="319"/>
        <end position="407"/>
    </location>
</feature>